<dbReference type="EMBL" id="MCFJ01000001">
    <property type="protein sequence ID" value="ORY71219.1"/>
    <property type="molecule type" value="Genomic_DNA"/>
</dbReference>
<proteinExistence type="predicted"/>
<dbReference type="OrthoDB" id="5368516at2759"/>
<evidence type="ECO:0000313" key="4">
    <source>
        <dbReference type="Proteomes" id="UP000193689"/>
    </source>
</evidence>
<feature type="compositionally biased region" description="Polar residues" evidence="1">
    <location>
        <begin position="407"/>
        <end position="418"/>
    </location>
</feature>
<keyword evidence="2" id="KW-1133">Transmembrane helix</keyword>
<organism evidence="3 4">
    <name type="scientific">Pseudomassariella vexata</name>
    <dbReference type="NCBI Taxonomy" id="1141098"/>
    <lineage>
        <taxon>Eukaryota</taxon>
        <taxon>Fungi</taxon>
        <taxon>Dikarya</taxon>
        <taxon>Ascomycota</taxon>
        <taxon>Pezizomycotina</taxon>
        <taxon>Sordariomycetes</taxon>
        <taxon>Xylariomycetidae</taxon>
        <taxon>Amphisphaeriales</taxon>
        <taxon>Pseudomassariaceae</taxon>
        <taxon>Pseudomassariella</taxon>
    </lineage>
</organism>
<feature type="transmembrane region" description="Helical" evidence="2">
    <location>
        <begin position="298"/>
        <end position="322"/>
    </location>
</feature>
<feature type="transmembrane region" description="Helical" evidence="2">
    <location>
        <begin position="223"/>
        <end position="244"/>
    </location>
</feature>
<dbReference type="AlphaFoldDB" id="A0A1Y2EI19"/>
<evidence type="ECO:0000313" key="3">
    <source>
        <dbReference type="EMBL" id="ORY71219.1"/>
    </source>
</evidence>
<keyword evidence="2" id="KW-0472">Membrane</keyword>
<feature type="transmembrane region" description="Helical" evidence="2">
    <location>
        <begin position="181"/>
        <end position="203"/>
    </location>
</feature>
<dbReference type="STRING" id="1141098.A0A1Y2EI19"/>
<protein>
    <submittedName>
        <fullName evidence="3">Uncharacterized protein</fullName>
    </submittedName>
</protein>
<name>A0A1Y2EI19_9PEZI</name>
<keyword evidence="4" id="KW-1185">Reference proteome</keyword>
<feature type="transmembrane region" description="Helical" evidence="2">
    <location>
        <begin position="145"/>
        <end position="169"/>
    </location>
</feature>
<sequence length="667" mass="73096">MSGYHDVGSGSLNAAVDWSRNSSFGVTSTGFAQAASADNSTYMVINQFKFLAARSIRTSTIVLATFNTISAAATAAGIYYDCYSTAKRNCPVGKKVNKLTCVKGPETFPFVLSLGITIQGIIFAVSQSRGLEGLFERGCSIISQFMWTAIFIVPYIQLIFGLEVALRGLRSKPFPQRSKWTVAICLAGLKIVLMITGLVAFFIRAPDFCFASLFFFVARWAEGGFVLLLVIAVLLTICAVTIFIKLTRNADIETSERVLASRMVYYLALAIISTLLMIPFFGFLTFNDIVETGKTTSLTLAMIATVVANVSGLMTGGLHLFLRSNTISTIGPRDKLAEYERQKLKYNIRMQSPNDLDEPAHMMQTVNNRSLRRKDSEETLVRYEKEEEAAIESPSSTYYNIPRFESKSPNPLRSNAVTSPIAIPRNPDRAQLSSASSHTRKASASYSLFPSKDNASTNSVAFLPSTTYSPNSNMNEFTFNLDDIKPPPSIKVNGRHKRDSSMSSTATVQIGLRLSNVQDMPRTTSTIINNDDRVHNLGCPNLAPIRPNPLFKLGVADQPTSPSENISHSNCCSCTEEPSRDVRMKTLPPVPHAIKTVQSQASTGEETLSPAVYSPHSPQKAKLPSPKGVGFNVLKRANTTPVQPDGTPPPPRNRGNSDAQRFRSDWI</sequence>
<reference evidence="3 4" key="1">
    <citation type="submission" date="2016-07" db="EMBL/GenBank/DDBJ databases">
        <title>Pervasive Adenine N6-methylation of Active Genes in Fungi.</title>
        <authorList>
            <consortium name="DOE Joint Genome Institute"/>
            <person name="Mondo S.J."/>
            <person name="Dannebaum R.O."/>
            <person name="Kuo R.C."/>
            <person name="Labutti K."/>
            <person name="Haridas S."/>
            <person name="Kuo A."/>
            <person name="Salamov A."/>
            <person name="Ahrendt S.R."/>
            <person name="Lipzen A."/>
            <person name="Sullivan W."/>
            <person name="Andreopoulos W.B."/>
            <person name="Clum A."/>
            <person name="Lindquist E."/>
            <person name="Daum C."/>
            <person name="Ramamoorthy G.K."/>
            <person name="Gryganskyi A."/>
            <person name="Culley D."/>
            <person name="Magnuson J.K."/>
            <person name="James T.Y."/>
            <person name="O'Malley M.A."/>
            <person name="Stajich J.E."/>
            <person name="Spatafora J.W."/>
            <person name="Visel A."/>
            <person name="Grigoriev I.V."/>
        </authorList>
    </citation>
    <scope>NUCLEOTIDE SEQUENCE [LARGE SCALE GENOMIC DNA]</scope>
    <source>
        <strain evidence="3 4">CBS 129021</strain>
    </source>
</reference>
<evidence type="ECO:0000256" key="1">
    <source>
        <dbReference type="SAM" id="MobiDB-lite"/>
    </source>
</evidence>
<dbReference type="RefSeq" id="XP_040720811.1">
    <property type="nucleotide sequence ID" value="XM_040863193.1"/>
</dbReference>
<feature type="region of interest" description="Disordered" evidence="1">
    <location>
        <begin position="399"/>
        <end position="439"/>
    </location>
</feature>
<dbReference type="InParanoid" id="A0A1Y2EI19"/>
<gene>
    <name evidence="3" type="ORF">BCR38DRAFT_479737</name>
</gene>
<comment type="caution">
    <text evidence="3">The sequence shown here is derived from an EMBL/GenBank/DDBJ whole genome shotgun (WGS) entry which is preliminary data.</text>
</comment>
<keyword evidence="2" id="KW-0812">Transmembrane</keyword>
<dbReference type="GeneID" id="63779405"/>
<feature type="transmembrane region" description="Helical" evidence="2">
    <location>
        <begin position="264"/>
        <end position="286"/>
    </location>
</feature>
<dbReference type="Proteomes" id="UP000193689">
    <property type="component" value="Unassembled WGS sequence"/>
</dbReference>
<accession>A0A1Y2EI19</accession>
<evidence type="ECO:0000256" key="2">
    <source>
        <dbReference type="SAM" id="Phobius"/>
    </source>
</evidence>
<feature type="transmembrane region" description="Helical" evidence="2">
    <location>
        <begin position="107"/>
        <end position="125"/>
    </location>
</feature>
<feature type="region of interest" description="Disordered" evidence="1">
    <location>
        <begin position="598"/>
        <end position="667"/>
    </location>
</feature>